<evidence type="ECO:0008006" key="4">
    <source>
        <dbReference type="Google" id="ProtNLM"/>
    </source>
</evidence>
<organism evidence="2 3">
    <name type="scientific">Candidatus Eisenbergiella stercorigallinarum</name>
    <dbReference type="NCBI Taxonomy" id="2838557"/>
    <lineage>
        <taxon>Bacteria</taxon>
        <taxon>Bacillati</taxon>
        <taxon>Bacillota</taxon>
        <taxon>Clostridia</taxon>
        <taxon>Lachnospirales</taxon>
        <taxon>Lachnospiraceae</taxon>
        <taxon>Eisenbergiella</taxon>
    </lineage>
</organism>
<reference evidence="2" key="1">
    <citation type="journal article" date="2021" name="PeerJ">
        <title>Extensive microbial diversity within the chicken gut microbiome revealed by metagenomics and culture.</title>
        <authorList>
            <person name="Gilroy R."/>
            <person name="Ravi A."/>
            <person name="Getino M."/>
            <person name="Pursley I."/>
            <person name="Horton D.L."/>
            <person name="Alikhan N.F."/>
            <person name="Baker D."/>
            <person name="Gharbi K."/>
            <person name="Hall N."/>
            <person name="Watson M."/>
            <person name="Adriaenssens E.M."/>
            <person name="Foster-Nyarko E."/>
            <person name="Jarju S."/>
            <person name="Secka A."/>
            <person name="Antonio M."/>
            <person name="Oren A."/>
            <person name="Chaudhuri R.R."/>
            <person name="La Ragione R."/>
            <person name="Hildebrand F."/>
            <person name="Pallen M.J."/>
        </authorList>
    </citation>
    <scope>NUCLEOTIDE SEQUENCE</scope>
    <source>
        <strain evidence="2">ChiHjej8B7-25341</strain>
    </source>
</reference>
<feature type="chain" id="PRO_5038920074" description="Thioredoxin-like fold domain-containing protein" evidence="1">
    <location>
        <begin position="26"/>
        <end position="286"/>
    </location>
</feature>
<keyword evidence="1" id="KW-0732">Signal</keyword>
<dbReference type="PROSITE" id="PS51257">
    <property type="entry name" value="PROKAR_LIPOPROTEIN"/>
    <property type="match status" value="1"/>
</dbReference>
<evidence type="ECO:0000313" key="2">
    <source>
        <dbReference type="EMBL" id="HJD31821.1"/>
    </source>
</evidence>
<gene>
    <name evidence="2" type="ORF">H9912_07755</name>
</gene>
<dbReference type="EMBL" id="DWUW01000219">
    <property type="protein sequence ID" value="HJD31821.1"/>
    <property type="molecule type" value="Genomic_DNA"/>
</dbReference>
<reference evidence="2" key="2">
    <citation type="submission" date="2021-04" db="EMBL/GenBank/DDBJ databases">
        <authorList>
            <person name="Gilroy R."/>
        </authorList>
    </citation>
    <scope>NUCLEOTIDE SEQUENCE</scope>
    <source>
        <strain evidence="2">ChiHjej8B7-25341</strain>
    </source>
</reference>
<comment type="caution">
    <text evidence="2">The sequence shown here is derived from an EMBL/GenBank/DDBJ whole genome shotgun (WGS) entry which is preliminary data.</text>
</comment>
<name>A0A9D2R1D4_9FIRM</name>
<dbReference type="AlphaFoldDB" id="A0A9D2R1D4"/>
<proteinExistence type="predicted"/>
<protein>
    <recommendedName>
        <fullName evidence="4">Thioredoxin-like fold domain-containing protein</fullName>
    </recommendedName>
</protein>
<dbReference type="Proteomes" id="UP000823851">
    <property type="component" value="Unassembled WGS sequence"/>
</dbReference>
<evidence type="ECO:0000256" key="1">
    <source>
        <dbReference type="SAM" id="SignalP"/>
    </source>
</evidence>
<feature type="signal peptide" evidence="1">
    <location>
        <begin position="1"/>
        <end position="25"/>
    </location>
</feature>
<sequence length="286" mass="31091">MKKGKLLTGLLCACLLLTAGCGAGAERESVTAESVAATESVAAESAGVESAAASTAPESAAAENAAAENTAAESAEEEDALTIYFFHDTACGSCDGTEEFRAIISEQIYPYSEARPYRLNVKNVFKSEERDRAEELLMEEAGLTIKEVSFPLMMINGKVYEGLPEIEENIQKEYFAGMVSEAVYFYREDCPECIDLAPFMDSLPETVEVGGVSLPLAQERLNSREGDNGDKIRELFEAYQVPEEDQMVPIVFVGSHYLAGAGEIEENLIPYLEAGYGLRPEEKEKA</sequence>
<evidence type="ECO:0000313" key="3">
    <source>
        <dbReference type="Proteomes" id="UP000823851"/>
    </source>
</evidence>
<accession>A0A9D2R1D4</accession>